<accession>A0AAV5AIZ7</accession>
<evidence type="ECO:0000313" key="1">
    <source>
        <dbReference type="EMBL" id="GJJ13488.1"/>
    </source>
</evidence>
<reference evidence="1" key="1">
    <citation type="submission" date="2021-10" db="EMBL/GenBank/DDBJ databases">
        <title>De novo Genome Assembly of Clathrus columnatus (Basidiomycota, Fungi) Using Illumina and Nanopore Sequence Data.</title>
        <authorList>
            <person name="Ogiso-Tanaka E."/>
            <person name="Itagaki H."/>
            <person name="Hosoya T."/>
            <person name="Hosaka K."/>
        </authorList>
    </citation>
    <scope>NUCLEOTIDE SEQUENCE</scope>
    <source>
        <strain evidence="1">MO-923</strain>
    </source>
</reference>
<dbReference type="AlphaFoldDB" id="A0AAV5AIZ7"/>
<proteinExistence type="predicted"/>
<protein>
    <submittedName>
        <fullName evidence="1">Uncharacterized protein</fullName>
    </submittedName>
</protein>
<sequence length="146" mass="16414">MARDDNVMREATTHMILFNQNLKRTLSARGGPLRSCTPPLSVSSDTYSTGTEMMRYLFDSHRLLQLKVTSRPGSEMLYPLPSGSLLRRSQLFRSKAQPTEGPAQEFIERPTAHHEPLEESTVVLTPHEVMADSSMTRARLVSKAKL</sequence>
<name>A0AAV5AIZ7_9AGAM</name>
<organism evidence="1 2">
    <name type="scientific">Clathrus columnatus</name>
    <dbReference type="NCBI Taxonomy" id="1419009"/>
    <lineage>
        <taxon>Eukaryota</taxon>
        <taxon>Fungi</taxon>
        <taxon>Dikarya</taxon>
        <taxon>Basidiomycota</taxon>
        <taxon>Agaricomycotina</taxon>
        <taxon>Agaricomycetes</taxon>
        <taxon>Phallomycetidae</taxon>
        <taxon>Phallales</taxon>
        <taxon>Clathraceae</taxon>
        <taxon>Clathrus</taxon>
    </lineage>
</organism>
<comment type="caution">
    <text evidence="1">The sequence shown here is derived from an EMBL/GenBank/DDBJ whole genome shotgun (WGS) entry which is preliminary data.</text>
</comment>
<dbReference type="EMBL" id="BPWL01000008">
    <property type="protein sequence ID" value="GJJ13488.1"/>
    <property type="molecule type" value="Genomic_DNA"/>
</dbReference>
<dbReference type="Proteomes" id="UP001050691">
    <property type="component" value="Unassembled WGS sequence"/>
</dbReference>
<evidence type="ECO:0000313" key="2">
    <source>
        <dbReference type="Proteomes" id="UP001050691"/>
    </source>
</evidence>
<gene>
    <name evidence="1" type="ORF">Clacol_007742</name>
</gene>
<keyword evidence="2" id="KW-1185">Reference proteome</keyword>